<proteinExistence type="predicted"/>
<comment type="caution">
    <text evidence="1">The sequence shown here is derived from an EMBL/GenBank/DDBJ whole genome shotgun (WGS) entry which is preliminary data.</text>
</comment>
<reference evidence="1" key="1">
    <citation type="submission" date="2022-11" db="EMBL/GenBank/DDBJ databases">
        <title>Genome Resource of Sclerotinia nivalis Strain SnTB1, a Plant Pathogen Isolated from American Ginseng.</title>
        <authorList>
            <person name="Fan S."/>
        </authorList>
    </citation>
    <scope>NUCLEOTIDE SEQUENCE</scope>
    <source>
        <strain evidence="1">SnTB1</strain>
    </source>
</reference>
<sequence length="153" mass="17652">MLLDDFLNEHLFPATWQEIYNVHFNDTNNFASYHNNMQILSIATFRETITRCSAPNKLAQVLKLHAYNARYDIDTCNLVGKSIMNPQFNRDSALTVGDLAEAIGEKFTNYHEWLQIGIELKIDLSKRSLDRLSEYTIQIGRCKAYQGIDNALF</sequence>
<evidence type="ECO:0000313" key="2">
    <source>
        <dbReference type="Proteomes" id="UP001152300"/>
    </source>
</evidence>
<keyword evidence="2" id="KW-1185">Reference proteome</keyword>
<accession>A0A9X0ARX4</accession>
<organism evidence="1 2">
    <name type="scientific">Sclerotinia nivalis</name>
    <dbReference type="NCBI Taxonomy" id="352851"/>
    <lineage>
        <taxon>Eukaryota</taxon>
        <taxon>Fungi</taxon>
        <taxon>Dikarya</taxon>
        <taxon>Ascomycota</taxon>
        <taxon>Pezizomycotina</taxon>
        <taxon>Leotiomycetes</taxon>
        <taxon>Helotiales</taxon>
        <taxon>Sclerotiniaceae</taxon>
        <taxon>Sclerotinia</taxon>
    </lineage>
</organism>
<dbReference type="Proteomes" id="UP001152300">
    <property type="component" value="Unassembled WGS sequence"/>
</dbReference>
<dbReference type="AlphaFoldDB" id="A0A9X0ARX4"/>
<name>A0A9X0ARX4_9HELO</name>
<protein>
    <submittedName>
        <fullName evidence="1">Uncharacterized protein</fullName>
    </submittedName>
</protein>
<gene>
    <name evidence="1" type="ORF">OCU04_003441</name>
</gene>
<dbReference type="EMBL" id="JAPEIS010000003">
    <property type="protein sequence ID" value="KAJ8067850.1"/>
    <property type="molecule type" value="Genomic_DNA"/>
</dbReference>
<evidence type="ECO:0000313" key="1">
    <source>
        <dbReference type="EMBL" id="KAJ8067850.1"/>
    </source>
</evidence>